<dbReference type="Proteomes" id="UP000091857">
    <property type="component" value="Chromosome 5"/>
</dbReference>
<name>A0ACB7HND9_MANES</name>
<keyword evidence="2" id="KW-1185">Reference proteome</keyword>
<accession>A0ACB7HND9</accession>
<organism evidence="1 2">
    <name type="scientific">Manihot esculenta</name>
    <name type="common">Cassava</name>
    <name type="synonym">Jatropha manihot</name>
    <dbReference type="NCBI Taxonomy" id="3983"/>
    <lineage>
        <taxon>Eukaryota</taxon>
        <taxon>Viridiplantae</taxon>
        <taxon>Streptophyta</taxon>
        <taxon>Embryophyta</taxon>
        <taxon>Tracheophyta</taxon>
        <taxon>Spermatophyta</taxon>
        <taxon>Magnoliopsida</taxon>
        <taxon>eudicotyledons</taxon>
        <taxon>Gunneridae</taxon>
        <taxon>Pentapetalae</taxon>
        <taxon>rosids</taxon>
        <taxon>fabids</taxon>
        <taxon>Malpighiales</taxon>
        <taxon>Euphorbiaceae</taxon>
        <taxon>Crotonoideae</taxon>
        <taxon>Manihoteae</taxon>
        <taxon>Manihot</taxon>
    </lineage>
</organism>
<evidence type="ECO:0000313" key="1">
    <source>
        <dbReference type="EMBL" id="KAG8653444.1"/>
    </source>
</evidence>
<proteinExistence type="predicted"/>
<dbReference type="EMBL" id="CM004391">
    <property type="protein sequence ID" value="KAG8653444.1"/>
    <property type="molecule type" value="Genomic_DNA"/>
</dbReference>
<sequence>MQPTLRDLLQLEEVNNQVAPLPALLTLQTAGSLASGGLTNKEAPKEKQSLSPVKDVKPEHSRVTSTDASTNEEAYASEILLHLKQSDISNSQIDSQVPEKYLEKLDSKSSETFSDFIVLEGSNINEKPIVSEETEGSNSIVEPLYSSDFENLKTTCKSFSSGKEPSKSGEISADFAKKSTLEMTEKPLGSLEQEGSKFFEKNPDSSGKGEASKSEECSAACALEMMGGRQQEKVKKTVRMQSIDMVSDNVHVAKLTTLKPCPSVGTNLEVFDLNMSPGIRSNSVGHQVSAESGAMVEEAWERLNKSYVYFKGKPVGTLAAVDPSAEALNYNQVFVRDFVPSGLACLMKHPPEPEIVKNFLLKTLHLQGWEKRIDNFTLGEGVMPASYKVLFDTHRQKDILVADFGGSAIGRVAPVDSGFWWIILLRSYTKSTRDYALAELPEVQRGMKLILNLCLSDGFDTFPTLLCADGCSMIDRRMGIYGYPIEIQALFHFALRCARQMLKPERDGKELLERIDKRVTALSYHIQKYYWLDFTQLNNIYRYKTEEYSRTAVNKFNVIPESIPDWVFDFMPLRGGYLIGNVSPARMDFRWFLVGNCIAILSSLVTPAQATAIMDLVEERWEDLIGEMPLKVTYPALEGHEWRIVTGCDPKNTRWSYHNGGSWPGYIEIILDIWRTWLHAVLLWLLAAACIKVGRPQIAKRAVELVEQRLSKDGWPEYYDGKTGRYVGKQARKYQTWSIAGYLVAKMMIENPSNLLIISLEEDKKIAKPRIARSASF</sequence>
<evidence type="ECO:0000313" key="2">
    <source>
        <dbReference type="Proteomes" id="UP000091857"/>
    </source>
</evidence>
<comment type="caution">
    <text evidence="1">The sequence shown here is derived from an EMBL/GenBank/DDBJ whole genome shotgun (WGS) entry which is preliminary data.</text>
</comment>
<reference evidence="2" key="1">
    <citation type="journal article" date="2016" name="Nat. Biotechnol.">
        <title>Sequencing wild and cultivated cassava and related species reveals extensive interspecific hybridization and genetic diversity.</title>
        <authorList>
            <person name="Bredeson J.V."/>
            <person name="Lyons J.B."/>
            <person name="Prochnik S.E."/>
            <person name="Wu G.A."/>
            <person name="Ha C.M."/>
            <person name="Edsinger-Gonzales E."/>
            <person name="Grimwood J."/>
            <person name="Schmutz J."/>
            <person name="Rabbi I.Y."/>
            <person name="Egesi C."/>
            <person name="Nauluvula P."/>
            <person name="Lebot V."/>
            <person name="Ndunguru J."/>
            <person name="Mkamilo G."/>
            <person name="Bart R.S."/>
            <person name="Setter T.L."/>
            <person name="Gleadow R.M."/>
            <person name="Kulakow P."/>
            <person name="Ferguson M.E."/>
            <person name="Rounsley S."/>
            <person name="Rokhsar D.S."/>
        </authorList>
    </citation>
    <scope>NUCLEOTIDE SEQUENCE [LARGE SCALE GENOMIC DNA]</scope>
    <source>
        <strain evidence="2">cv. AM560-2</strain>
    </source>
</reference>
<protein>
    <submittedName>
        <fullName evidence="1">Uncharacterized protein</fullName>
    </submittedName>
</protein>
<gene>
    <name evidence="1" type="ORF">MANES_05G021300v8</name>
</gene>